<accession>A0A8E2JG20</accession>
<dbReference type="InterPro" id="IPR015943">
    <property type="entry name" value="WD40/YVTN_repeat-like_dom_sf"/>
</dbReference>
<dbReference type="Proteomes" id="UP000250266">
    <property type="component" value="Unassembled WGS sequence"/>
</dbReference>
<evidence type="ECO:0008006" key="4">
    <source>
        <dbReference type="Google" id="ProtNLM"/>
    </source>
</evidence>
<dbReference type="EMBL" id="KV744935">
    <property type="protein sequence ID" value="OCK81062.1"/>
    <property type="molecule type" value="Genomic_DNA"/>
</dbReference>
<gene>
    <name evidence="2" type="ORF">K432DRAFT_381662</name>
</gene>
<evidence type="ECO:0000313" key="2">
    <source>
        <dbReference type="EMBL" id="OCK81062.1"/>
    </source>
</evidence>
<dbReference type="Gene3D" id="2.130.10.10">
    <property type="entry name" value="YVTN repeat-like/Quinoprotein amine dehydrogenase"/>
    <property type="match status" value="1"/>
</dbReference>
<dbReference type="PROSITE" id="PS50082">
    <property type="entry name" value="WD_REPEATS_2"/>
    <property type="match status" value="1"/>
</dbReference>
<name>A0A8E2JG20_9PEZI</name>
<proteinExistence type="predicted"/>
<dbReference type="OrthoDB" id="538223at2759"/>
<dbReference type="AlphaFoldDB" id="A0A8E2JG20"/>
<evidence type="ECO:0000256" key="1">
    <source>
        <dbReference type="PROSITE-ProRule" id="PRU00221"/>
    </source>
</evidence>
<dbReference type="SMART" id="SM00320">
    <property type="entry name" value="WD40"/>
    <property type="match status" value="2"/>
</dbReference>
<keyword evidence="3" id="KW-1185">Reference proteome</keyword>
<feature type="repeat" description="WD" evidence="1">
    <location>
        <begin position="9"/>
        <end position="51"/>
    </location>
</feature>
<reference evidence="2 3" key="1">
    <citation type="journal article" date="2016" name="Nat. Commun.">
        <title>Ectomycorrhizal ecology is imprinted in the genome of the dominant symbiotic fungus Cenococcum geophilum.</title>
        <authorList>
            <consortium name="DOE Joint Genome Institute"/>
            <person name="Peter M."/>
            <person name="Kohler A."/>
            <person name="Ohm R.A."/>
            <person name="Kuo A."/>
            <person name="Krutzmann J."/>
            <person name="Morin E."/>
            <person name="Arend M."/>
            <person name="Barry K.W."/>
            <person name="Binder M."/>
            <person name="Choi C."/>
            <person name="Clum A."/>
            <person name="Copeland A."/>
            <person name="Grisel N."/>
            <person name="Haridas S."/>
            <person name="Kipfer T."/>
            <person name="LaButti K."/>
            <person name="Lindquist E."/>
            <person name="Lipzen A."/>
            <person name="Maire R."/>
            <person name="Meier B."/>
            <person name="Mihaltcheva S."/>
            <person name="Molinier V."/>
            <person name="Murat C."/>
            <person name="Poggeler S."/>
            <person name="Quandt C.A."/>
            <person name="Sperisen C."/>
            <person name="Tritt A."/>
            <person name="Tisserant E."/>
            <person name="Crous P.W."/>
            <person name="Henrissat B."/>
            <person name="Nehls U."/>
            <person name="Egli S."/>
            <person name="Spatafora J.W."/>
            <person name="Grigoriev I.V."/>
            <person name="Martin F.M."/>
        </authorList>
    </citation>
    <scope>NUCLEOTIDE SEQUENCE [LARGE SCALE GENOMIC DNA]</scope>
    <source>
        <strain evidence="2 3">CBS 459.81</strain>
    </source>
</reference>
<dbReference type="Pfam" id="PF00400">
    <property type="entry name" value="WD40"/>
    <property type="match status" value="1"/>
</dbReference>
<evidence type="ECO:0000313" key="3">
    <source>
        <dbReference type="Proteomes" id="UP000250266"/>
    </source>
</evidence>
<protein>
    <recommendedName>
        <fullName evidence="4">WD40 repeat-like protein</fullName>
    </recommendedName>
</protein>
<dbReference type="InterPro" id="IPR036322">
    <property type="entry name" value="WD40_repeat_dom_sf"/>
</dbReference>
<dbReference type="SUPFAM" id="SSF50978">
    <property type="entry name" value="WD40 repeat-like"/>
    <property type="match status" value="1"/>
</dbReference>
<organism evidence="2 3">
    <name type="scientific">Lepidopterella palustris CBS 459.81</name>
    <dbReference type="NCBI Taxonomy" id="1314670"/>
    <lineage>
        <taxon>Eukaryota</taxon>
        <taxon>Fungi</taxon>
        <taxon>Dikarya</taxon>
        <taxon>Ascomycota</taxon>
        <taxon>Pezizomycotina</taxon>
        <taxon>Dothideomycetes</taxon>
        <taxon>Pleosporomycetidae</taxon>
        <taxon>Mytilinidiales</taxon>
        <taxon>Argynnaceae</taxon>
        <taxon>Lepidopterella</taxon>
    </lineage>
</organism>
<keyword evidence="1" id="KW-0853">WD repeat</keyword>
<sequence>MESACVATCIGHRWVVNQLSTDPDDTRLLVSASADGWIRTWKWNTGAPVREFWAGDSSAERNAIRGVVWTKELMVTGAVNGLLRAWDRQTNQVRFDLRVRQGTVHHVTTRGDLLAVVVWPESGKNLVELVMNLTLGNLATDELEED</sequence>
<dbReference type="InterPro" id="IPR001680">
    <property type="entry name" value="WD40_rpt"/>
</dbReference>